<reference evidence="1" key="1">
    <citation type="journal article" date="2020" name="Nature">
        <title>Giant virus diversity and host interactions through global metagenomics.</title>
        <authorList>
            <person name="Schulz F."/>
            <person name="Roux S."/>
            <person name="Paez-Espino D."/>
            <person name="Jungbluth S."/>
            <person name="Walsh D.A."/>
            <person name="Denef V.J."/>
            <person name="McMahon K.D."/>
            <person name="Konstantinidis K.T."/>
            <person name="Eloe-Fadrosh E.A."/>
            <person name="Kyrpides N.C."/>
            <person name="Woyke T."/>
        </authorList>
    </citation>
    <scope>NUCLEOTIDE SEQUENCE</scope>
    <source>
        <strain evidence="1">GVMAG-S-1016713-169</strain>
    </source>
</reference>
<sequence length="66" mass="7629">MALLEILRKSGIPYTPYRIDNSSSFVIVEKSTPISFVIVDNIVDIPYSSFERVGQLMIDRCMRKFK</sequence>
<accession>A0A6C0LUU3</accession>
<dbReference type="EMBL" id="MN740575">
    <property type="protein sequence ID" value="QHU34616.1"/>
    <property type="molecule type" value="Genomic_DNA"/>
</dbReference>
<dbReference type="AlphaFoldDB" id="A0A6C0LUU3"/>
<evidence type="ECO:0000313" key="1">
    <source>
        <dbReference type="EMBL" id="QHU34616.1"/>
    </source>
</evidence>
<protein>
    <submittedName>
        <fullName evidence="1">Uncharacterized protein</fullName>
    </submittedName>
</protein>
<organism evidence="1">
    <name type="scientific">viral metagenome</name>
    <dbReference type="NCBI Taxonomy" id="1070528"/>
    <lineage>
        <taxon>unclassified sequences</taxon>
        <taxon>metagenomes</taxon>
        <taxon>organismal metagenomes</taxon>
    </lineage>
</organism>
<proteinExistence type="predicted"/>
<name>A0A6C0LUU3_9ZZZZ</name>